<evidence type="ECO:0000313" key="2">
    <source>
        <dbReference type="EMBL" id="MED6130525.1"/>
    </source>
</evidence>
<accession>A0ABU6S2B2</accession>
<evidence type="ECO:0000256" key="1">
    <source>
        <dbReference type="SAM" id="MobiDB-lite"/>
    </source>
</evidence>
<reference evidence="2 3" key="1">
    <citation type="journal article" date="2023" name="Plants (Basel)">
        <title>Bridging the Gap: Combining Genomics and Transcriptomics Approaches to Understand Stylosanthes scabra, an Orphan Legume from the Brazilian Caatinga.</title>
        <authorList>
            <person name="Ferreira-Neto J.R.C."/>
            <person name="da Silva M.D."/>
            <person name="Binneck E."/>
            <person name="de Melo N.F."/>
            <person name="da Silva R.H."/>
            <person name="de Melo A.L.T.M."/>
            <person name="Pandolfi V."/>
            <person name="Bustamante F.O."/>
            <person name="Brasileiro-Vidal A.C."/>
            <person name="Benko-Iseppon A.M."/>
        </authorList>
    </citation>
    <scope>NUCLEOTIDE SEQUENCE [LARGE SCALE GENOMIC DNA]</scope>
    <source>
        <tissue evidence="2">Leaves</tissue>
    </source>
</reference>
<evidence type="ECO:0000313" key="3">
    <source>
        <dbReference type="Proteomes" id="UP001341840"/>
    </source>
</evidence>
<sequence>MSDERKHDRVRFLFLDSVLGEPLCYVKSIISFCELKRFGWREPSPLLSLTPPPPTFRHQRCGETPKPALTPSRLPSPPSLRTCRLQCCVVVVQTPAKIYAASIRLLPPQAVARVANSTIEVSRIIIIIEFATSGQTARTCLGLA</sequence>
<dbReference type="EMBL" id="JASCZI010060418">
    <property type="protein sequence ID" value="MED6130525.1"/>
    <property type="molecule type" value="Genomic_DNA"/>
</dbReference>
<organism evidence="2 3">
    <name type="scientific">Stylosanthes scabra</name>
    <dbReference type="NCBI Taxonomy" id="79078"/>
    <lineage>
        <taxon>Eukaryota</taxon>
        <taxon>Viridiplantae</taxon>
        <taxon>Streptophyta</taxon>
        <taxon>Embryophyta</taxon>
        <taxon>Tracheophyta</taxon>
        <taxon>Spermatophyta</taxon>
        <taxon>Magnoliopsida</taxon>
        <taxon>eudicotyledons</taxon>
        <taxon>Gunneridae</taxon>
        <taxon>Pentapetalae</taxon>
        <taxon>rosids</taxon>
        <taxon>fabids</taxon>
        <taxon>Fabales</taxon>
        <taxon>Fabaceae</taxon>
        <taxon>Papilionoideae</taxon>
        <taxon>50 kb inversion clade</taxon>
        <taxon>dalbergioids sensu lato</taxon>
        <taxon>Dalbergieae</taxon>
        <taxon>Pterocarpus clade</taxon>
        <taxon>Stylosanthes</taxon>
    </lineage>
</organism>
<comment type="caution">
    <text evidence="2">The sequence shown here is derived from an EMBL/GenBank/DDBJ whole genome shotgun (WGS) entry which is preliminary data.</text>
</comment>
<name>A0ABU6S2B2_9FABA</name>
<proteinExistence type="predicted"/>
<feature type="region of interest" description="Disordered" evidence="1">
    <location>
        <begin position="57"/>
        <end position="77"/>
    </location>
</feature>
<protein>
    <submittedName>
        <fullName evidence="2">Uncharacterized protein</fullName>
    </submittedName>
</protein>
<gene>
    <name evidence="2" type="ORF">PIB30_001611</name>
</gene>
<keyword evidence="3" id="KW-1185">Reference proteome</keyword>
<dbReference type="Proteomes" id="UP001341840">
    <property type="component" value="Unassembled WGS sequence"/>
</dbReference>